<dbReference type="Proteomes" id="UP000789920">
    <property type="component" value="Unassembled WGS sequence"/>
</dbReference>
<reference evidence="1" key="1">
    <citation type="submission" date="2021-06" db="EMBL/GenBank/DDBJ databases">
        <authorList>
            <person name="Kallberg Y."/>
            <person name="Tangrot J."/>
            <person name="Rosling A."/>
        </authorList>
    </citation>
    <scope>NUCLEOTIDE SEQUENCE</scope>
    <source>
        <strain evidence="1">MA461A</strain>
    </source>
</reference>
<gene>
    <name evidence="1" type="ORF">RPERSI_LOCUS21404</name>
</gene>
<organism evidence="1 2">
    <name type="scientific">Racocetra persica</name>
    <dbReference type="NCBI Taxonomy" id="160502"/>
    <lineage>
        <taxon>Eukaryota</taxon>
        <taxon>Fungi</taxon>
        <taxon>Fungi incertae sedis</taxon>
        <taxon>Mucoromycota</taxon>
        <taxon>Glomeromycotina</taxon>
        <taxon>Glomeromycetes</taxon>
        <taxon>Diversisporales</taxon>
        <taxon>Gigasporaceae</taxon>
        <taxon>Racocetra</taxon>
    </lineage>
</organism>
<evidence type="ECO:0000313" key="1">
    <source>
        <dbReference type="EMBL" id="CAG8802854.1"/>
    </source>
</evidence>
<feature type="non-terminal residue" evidence="1">
    <location>
        <position position="110"/>
    </location>
</feature>
<comment type="caution">
    <text evidence="1">The sequence shown here is derived from an EMBL/GenBank/DDBJ whole genome shotgun (WGS) entry which is preliminary data.</text>
</comment>
<proteinExistence type="predicted"/>
<evidence type="ECO:0000313" key="2">
    <source>
        <dbReference type="Proteomes" id="UP000789920"/>
    </source>
</evidence>
<protein>
    <submittedName>
        <fullName evidence="1">30484_t:CDS:1</fullName>
    </submittedName>
</protein>
<keyword evidence="2" id="KW-1185">Reference proteome</keyword>
<name>A0ACA9RQI9_9GLOM</name>
<dbReference type="EMBL" id="CAJVQC010062625">
    <property type="protein sequence ID" value="CAG8802854.1"/>
    <property type="molecule type" value="Genomic_DNA"/>
</dbReference>
<feature type="non-terminal residue" evidence="1">
    <location>
        <position position="1"/>
    </location>
</feature>
<sequence>DQTSYLEIPKDKSLFLLAERPIRPKPIVNMPILRKKSTGTKTTNLIDLKEGESTKDPDVEIEEVHEDHEGQELQDLVTQNQDQDQDKSAELLEVKKVKLPKVNKKKEDVK</sequence>
<accession>A0ACA9RQI9</accession>